<organism evidence="11 12">
    <name type="scientific">Paludisphaera mucosa</name>
    <dbReference type="NCBI Taxonomy" id="3030827"/>
    <lineage>
        <taxon>Bacteria</taxon>
        <taxon>Pseudomonadati</taxon>
        <taxon>Planctomycetota</taxon>
        <taxon>Planctomycetia</taxon>
        <taxon>Isosphaerales</taxon>
        <taxon>Isosphaeraceae</taxon>
        <taxon>Paludisphaera</taxon>
    </lineage>
</organism>
<evidence type="ECO:0000313" key="11">
    <source>
        <dbReference type="EMBL" id="MDG3006227.1"/>
    </source>
</evidence>
<feature type="signal peptide" evidence="9">
    <location>
        <begin position="1"/>
        <end position="34"/>
    </location>
</feature>
<dbReference type="InterPro" id="IPR013766">
    <property type="entry name" value="Thioredoxin_domain"/>
</dbReference>
<name>A0ABT6FFC1_9BACT</name>
<evidence type="ECO:0000256" key="5">
    <source>
        <dbReference type="ARBA" id="ARBA00022989"/>
    </source>
</evidence>
<feature type="transmembrane region" description="Helical" evidence="8">
    <location>
        <begin position="611"/>
        <end position="639"/>
    </location>
</feature>
<dbReference type="InterPro" id="IPR028250">
    <property type="entry name" value="DsbDN"/>
</dbReference>
<keyword evidence="9" id="KW-0732">Signal</keyword>
<evidence type="ECO:0000256" key="2">
    <source>
        <dbReference type="ARBA" id="ARBA00022475"/>
    </source>
</evidence>
<sequence>MPHLPLVGSSGRRAPFLASAVALLLSLIAVPAFADGPQPAQKDSNVRAKPKDVTITATVEPGEAKPGDVVKLKVVANLKPGWHIYTYAEKQRDAGPRHTLFDAFDLAGLEKTGSWTASKEPESKSEPAFDNKTFEFFEDEVAWTLDLKVPADAAPGKKTVQVQASYQICNAQSCSFPGRWTLPGASLTVVGGQTANPPPAAAPIAAPKRPDTPEHLRIKGVSPTPSVEPVEVKPGGTVRYKVAVKLDHGLHIYDVAKPRDGYDGPIPTSFDLFETGGLVADPTTWKASQDPILKPEPAFGENVVVAFFEDEAAWTVELKVPADAKPGDHPIRSQITYQICNENACFPPTYQTLPEVVVKVGSPAAASPAVAFASPAPTQTPTAPSAVTPTLFTAPKETPATPVVAAAPPQASPAASLVAAAPAPAAATATAPEGPSVASAAAPISEIARTAQQGLIPFLIASALGGLFALVMPCVWPMVPITVNFFLKQGKEGKSKTTGLAFAYCLAIIGIFTMVGVFFSFFFSAAFLQNLANNPWLNLVVAALFLAFGLSLLGLFEISLPSFLLNASSKGESRGGLIGVIFMALTLTITSFTCTFPVVGGLLVMAAGGNFLYPIIGLATFATVLALPFFLLALAPGLLSKMPRSGDWMNSVKVVGGLVEIGAALKFLNTAELGYVTPENAWFDAQVVLTAWIVLAIVCGVYLLGLFRTDHDYDEVKVGPGRILFGCLFLGLGLYMTPALFGRPPQGLIWDRMIVGILPPDSSELVAEVRSAGTGAGEAVDEVKATSTDPAKAEREQKNLHGVLWGMSLDQAKEEAAAKGRPVLIDFTGVNCANCRLMERNVLPRQDVVKLLKKFVTVQLYTDRVPIASLTARQREDLALLNQERQLDLAAEQTNPFYVIMTPDGKVVSSIGGYNEPAVFQEFLTKALDKAQGGARVAQVGEPR</sequence>
<dbReference type="RefSeq" id="WP_277862527.1">
    <property type="nucleotide sequence ID" value="NZ_JARRAG010000002.1"/>
</dbReference>
<evidence type="ECO:0000313" key="12">
    <source>
        <dbReference type="Proteomes" id="UP001216907"/>
    </source>
</evidence>
<evidence type="ECO:0000256" key="4">
    <source>
        <dbReference type="ARBA" id="ARBA00022748"/>
    </source>
</evidence>
<feature type="transmembrane region" description="Helical" evidence="8">
    <location>
        <begin position="688"/>
        <end position="707"/>
    </location>
</feature>
<feature type="transmembrane region" description="Helical" evidence="8">
    <location>
        <begin position="719"/>
        <end position="741"/>
    </location>
</feature>
<keyword evidence="12" id="KW-1185">Reference proteome</keyword>
<evidence type="ECO:0000256" key="7">
    <source>
        <dbReference type="SAM" id="MobiDB-lite"/>
    </source>
</evidence>
<dbReference type="Pfam" id="PF11412">
    <property type="entry name" value="DsbD_N"/>
    <property type="match status" value="1"/>
</dbReference>
<dbReference type="SUPFAM" id="SSF52833">
    <property type="entry name" value="Thioredoxin-like"/>
    <property type="match status" value="1"/>
</dbReference>
<feature type="transmembrane region" description="Helical" evidence="8">
    <location>
        <begin position="536"/>
        <end position="556"/>
    </location>
</feature>
<keyword evidence="6 8" id="KW-0472">Membrane</keyword>
<dbReference type="InterPro" id="IPR036249">
    <property type="entry name" value="Thioredoxin-like_sf"/>
</dbReference>
<dbReference type="Pfam" id="PF02683">
    <property type="entry name" value="DsbD_TM"/>
    <property type="match status" value="1"/>
</dbReference>
<evidence type="ECO:0000259" key="10">
    <source>
        <dbReference type="PROSITE" id="PS51352"/>
    </source>
</evidence>
<feature type="domain" description="Thioredoxin" evidence="10">
    <location>
        <begin position="774"/>
        <end position="933"/>
    </location>
</feature>
<protein>
    <submittedName>
        <fullName evidence="11">Protein-disulfide reductase DsbD family protein</fullName>
    </submittedName>
</protein>
<evidence type="ECO:0000256" key="1">
    <source>
        <dbReference type="ARBA" id="ARBA00004651"/>
    </source>
</evidence>
<dbReference type="Gene3D" id="2.60.40.1250">
    <property type="entry name" value="Thiol:disulfide interchange protein DsbD, N-terminal domain"/>
    <property type="match status" value="1"/>
</dbReference>
<dbReference type="PROSITE" id="PS51352">
    <property type="entry name" value="THIOREDOXIN_2"/>
    <property type="match status" value="1"/>
</dbReference>
<dbReference type="Proteomes" id="UP001216907">
    <property type="component" value="Unassembled WGS sequence"/>
</dbReference>
<feature type="transmembrane region" description="Helical" evidence="8">
    <location>
        <begin position="500"/>
        <end position="524"/>
    </location>
</feature>
<feature type="chain" id="PRO_5045725549" evidence="9">
    <location>
        <begin position="35"/>
        <end position="944"/>
    </location>
</feature>
<gene>
    <name evidence="11" type="ORF">PZE19_20845</name>
</gene>
<dbReference type="Pfam" id="PF13899">
    <property type="entry name" value="Thioredoxin_7"/>
    <property type="match status" value="1"/>
</dbReference>
<comment type="caution">
    <text evidence="11">The sequence shown here is derived from an EMBL/GenBank/DDBJ whole genome shotgun (WGS) entry which is preliminary data.</text>
</comment>
<dbReference type="EMBL" id="JARRAG010000002">
    <property type="protein sequence ID" value="MDG3006227.1"/>
    <property type="molecule type" value="Genomic_DNA"/>
</dbReference>
<dbReference type="PANTHER" id="PTHR32234:SF0">
    <property type="entry name" value="THIOL:DISULFIDE INTERCHANGE PROTEIN DSBD"/>
    <property type="match status" value="1"/>
</dbReference>
<proteinExistence type="predicted"/>
<keyword evidence="4" id="KW-0201">Cytochrome c-type biogenesis</keyword>
<evidence type="ECO:0000256" key="9">
    <source>
        <dbReference type="SAM" id="SignalP"/>
    </source>
</evidence>
<feature type="transmembrane region" description="Helical" evidence="8">
    <location>
        <begin position="455"/>
        <end position="479"/>
    </location>
</feature>
<keyword evidence="5 8" id="KW-1133">Transmembrane helix</keyword>
<comment type="subcellular location">
    <subcellularLocation>
        <location evidence="1">Cell membrane</location>
        <topology evidence="1">Multi-pass membrane protein</topology>
    </subcellularLocation>
</comment>
<feature type="transmembrane region" description="Helical" evidence="8">
    <location>
        <begin position="577"/>
        <end position="605"/>
    </location>
</feature>
<feature type="compositionally biased region" description="Basic and acidic residues" evidence="7">
    <location>
        <begin position="208"/>
        <end position="217"/>
    </location>
</feature>
<dbReference type="PANTHER" id="PTHR32234">
    <property type="entry name" value="THIOL:DISULFIDE INTERCHANGE PROTEIN DSBD"/>
    <property type="match status" value="1"/>
</dbReference>
<feature type="region of interest" description="Disordered" evidence="7">
    <location>
        <begin position="206"/>
        <end position="229"/>
    </location>
</feature>
<dbReference type="InterPro" id="IPR003834">
    <property type="entry name" value="Cyt_c_assmbl_TM_dom"/>
</dbReference>
<evidence type="ECO:0000256" key="3">
    <source>
        <dbReference type="ARBA" id="ARBA00022692"/>
    </source>
</evidence>
<reference evidence="11 12" key="1">
    <citation type="submission" date="2023-03" db="EMBL/GenBank/DDBJ databases">
        <title>Paludisphaera mucosa sp. nov. a novel planctomycete from northern fen.</title>
        <authorList>
            <person name="Ivanova A."/>
        </authorList>
    </citation>
    <scope>NUCLEOTIDE SEQUENCE [LARGE SCALE GENOMIC DNA]</scope>
    <source>
        <strain evidence="11 12">Pla2</strain>
    </source>
</reference>
<dbReference type="Gene3D" id="3.40.30.10">
    <property type="entry name" value="Glutaredoxin"/>
    <property type="match status" value="1"/>
</dbReference>
<keyword evidence="2" id="KW-1003">Cell membrane</keyword>
<dbReference type="InterPro" id="IPR036929">
    <property type="entry name" value="DsbDN_sf"/>
</dbReference>
<evidence type="ECO:0000256" key="8">
    <source>
        <dbReference type="SAM" id="Phobius"/>
    </source>
</evidence>
<keyword evidence="3 8" id="KW-0812">Transmembrane</keyword>
<accession>A0ABT6FFC1</accession>
<evidence type="ECO:0000256" key="6">
    <source>
        <dbReference type="ARBA" id="ARBA00023136"/>
    </source>
</evidence>